<dbReference type="AlphaFoldDB" id="A0A8S9P6T7"/>
<evidence type="ECO:0000313" key="2">
    <source>
        <dbReference type="Proteomes" id="UP000712600"/>
    </source>
</evidence>
<dbReference type="Proteomes" id="UP000712600">
    <property type="component" value="Unassembled WGS sequence"/>
</dbReference>
<sequence length="209" mass="24453">MIRRQNAIRSEASIDSLTRPSIDGGYEYLKKRLVTVKLLEDKLDEVNFSQDLMQKEFPRDWRTLMKQLWPDLECTGVASITFRIGCMSVSLTRPLIDGGYKYLKKRLVTVKLLEDKLDEINFSQDLMREDFSERLVDLDKTTTARFGMHQRSFNNLQNRMHVSAVDKEILRNQWTRGDVAIRSFIGTWFQMSKEDVDTCFPTSSHPTPY</sequence>
<gene>
    <name evidence="1" type="ORF">F2Q69_00006579</name>
</gene>
<name>A0A8S9P6T7_BRACR</name>
<evidence type="ECO:0000313" key="1">
    <source>
        <dbReference type="EMBL" id="KAF3509961.1"/>
    </source>
</evidence>
<proteinExistence type="predicted"/>
<protein>
    <submittedName>
        <fullName evidence="1">Uncharacterized protein</fullName>
    </submittedName>
</protein>
<reference evidence="1" key="1">
    <citation type="submission" date="2019-12" db="EMBL/GenBank/DDBJ databases">
        <title>Genome sequencing and annotation of Brassica cretica.</title>
        <authorList>
            <person name="Studholme D.J."/>
            <person name="Sarris P."/>
        </authorList>
    </citation>
    <scope>NUCLEOTIDE SEQUENCE</scope>
    <source>
        <strain evidence="1">PFS-109/04</strain>
        <tissue evidence="1">Leaf</tissue>
    </source>
</reference>
<accession>A0A8S9P6T7</accession>
<organism evidence="1 2">
    <name type="scientific">Brassica cretica</name>
    <name type="common">Mustard</name>
    <dbReference type="NCBI Taxonomy" id="69181"/>
    <lineage>
        <taxon>Eukaryota</taxon>
        <taxon>Viridiplantae</taxon>
        <taxon>Streptophyta</taxon>
        <taxon>Embryophyta</taxon>
        <taxon>Tracheophyta</taxon>
        <taxon>Spermatophyta</taxon>
        <taxon>Magnoliopsida</taxon>
        <taxon>eudicotyledons</taxon>
        <taxon>Gunneridae</taxon>
        <taxon>Pentapetalae</taxon>
        <taxon>rosids</taxon>
        <taxon>malvids</taxon>
        <taxon>Brassicales</taxon>
        <taxon>Brassicaceae</taxon>
        <taxon>Brassiceae</taxon>
        <taxon>Brassica</taxon>
    </lineage>
</organism>
<dbReference type="EMBL" id="QGKX02001521">
    <property type="protein sequence ID" value="KAF3509961.1"/>
    <property type="molecule type" value="Genomic_DNA"/>
</dbReference>
<comment type="caution">
    <text evidence="1">The sequence shown here is derived from an EMBL/GenBank/DDBJ whole genome shotgun (WGS) entry which is preliminary data.</text>
</comment>